<protein>
    <submittedName>
        <fullName evidence="3">T9SS type A sorting domain-containing protein</fullName>
    </submittedName>
</protein>
<dbReference type="Gene3D" id="3.10.20.90">
    <property type="entry name" value="Phosphatidylinositol 3-kinase Catalytic Subunit, Chain A, domain 1"/>
    <property type="match status" value="1"/>
</dbReference>
<sequence length="172" mass="19789">MKQIYILAIFTLISLNALGMQIFVETPDDGTITLEVEPSDTIDNVKQKIQDQLSTPTDEQILSYEGKVLEDGRTLSDYNIQTESTLTLTFTSLSLDDLNRGKNMFLYPNPSSKDIFITGLKDERKYTIYNTICQEIKTGIVSNNKKINIENFTNGFYIIQLENFRNFRFMKN</sequence>
<dbReference type="SUPFAM" id="SSF54236">
    <property type="entry name" value="Ubiquitin-like"/>
    <property type="match status" value="1"/>
</dbReference>
<dbReference type="SMART" id="SM00213">
    <property type="entry name" value="UBQ"/>
    <property type="match status" value="1"/>
</dbReference>
<dbReference type="InterPro" id="IPR019956">
    <property type="entry name" value="Ubiquitin_dom"/>
</dbReference>
<evidence type="ECO:0000256" key="1">
    <source>
        <dbReference type="ARBA" id="ARBA00022729"/>
    </source>
</evidence>
<evidence type="ECO:0000313" key="4">
    <source>
        <dbReference type="Proteomes" id="UP000621516"/>
    </source>
</evidence>
<dbReference type="InterPro" id="IPR000626">
    <property type="entry name" value="Ubiquitin-like_dom"/>
</dbReference>
<dbReference type="RefSeq" id="WP_188224490.1">
    <property type="nucleotide sequence ID" value="NZ_JACVXD010000011.1"/>
</dbReference>
<dbReference type="PANTHER" id="PTHR10666">
    <property type="entry name" value="UBIQUITIN"/>
    <property type="match status" value="1"/>
</dbReference>
<comment type="caution">
    <text evidence="3">The sequence shown here is derived from an EMBL/GenBank/DDBJ whole genome shotgun (WGS) entry which is preliminary data.</text>
</comment>
<dbReference type="Proteomes" id="UP000621516">
    <property type="component" value="Unassembled WGS sequence"/>
</dbReference>
<keyword evidence="4" id="KW-1185">Reference proteome</keyword>
<feature type="domain" description="Ubiquitin-like" evidence="2">
    <location>
        <begin position="20"/>
        <end position="88"/>
    </location>
</feature>
<dbReference type="PROSITE" id="PS50053">
    <property type="entry name" value="UBIQUITIN_2"/>
    <property type="match status" value="1"/>
</dbReference>
<evidence type="ECO:0000259" key="2">
    <source>
        <dbReference type="PROSITE" id="PS50053"/>
    </source>
</evidence>
<dbReference type="PRINTS" id="PR00348">
    <property type="entry name" value="UBIQUITIN"/>
</dbReference>
<dbReference type="Pfam" id="PF00240">
    <property type="entry name" value="ubiquitin"/>
    <property type="match status" value="1"/>
</dbReference>
<dbReference type="FunFam" id="3.10.20.90:FF:000160">
    <property type="entry name" value="Polyubiquitin-C"/>
    <property type="match status" value="1"/>
</dbReference>
<dbReference type="NCBIfam" id="TIGR04183">
    <property type="entry name" value="Por_Secre_tail"/>
    <property type="match status" value="1"/>
</dbReference>
<organism evidence="3 4">
    <name type="scientific">Aestuariibaculum marinum</name>
    <dbReference type="NCBI Taxonomy" id="2683592"/>
    <lineage>
        <taxon>Bacteria</taxon>
        <taxon>Pseudomonadati</taxon>
        <taxon>Bacteroidota</taxon>
        <taxon>Flavobacteriia</taxon>
        <taxon>Flavobacteriales</taxon>
        <taxon>Flavobacteriaceae</taxon>
    </lineage>
</organism>
<dbReference type="Pfam" id="PF18962">
    <property type="entry name" value="Por_Secre_tail"/>
    <property type="match status" value="1"/>
</dbReference>
<evidence type="ECO:0000313" key="3">
    <source>
        <dbReference type="EMBL" id="MBD0825198.1"/>
    </source>
</evidence>
<proteinExistence type="predicted"/>
<dbReference type="InterPro" id="IPR026444">
    <property type="entry name" value="Secre_tail"/>
</dbReference>
<dbReference type="AlphaFoldDB" id="A0A8J6Q855"/>
<gene>
    <name evidence="3" type="ORF">ICJ85_14350</name>
</gene>
<accession>A0A8J6Q855</accession>
<dbReference type="EMBL" id="JACVXD010000011">
    <property type="protein sequence ID" value="MBD0825198.1"/>
    <property type="molecule type" value="Genomic_DNA"/>
</dbReference>
<dbReference type="InterPro" id="IPR029071">
    <property type="entry name" value="Ubiquitin-like_domsf"/>
</dbReference>
<dbReference type="InterPro" id="IPR050158">
    <property type="entry name" value="Ubiquitin_ubiquitin-like"/>
</dbReference>
<reference evidence="3 4" key="1">
    <citation type="journal article" date="2018" name="J. Microbiol.">
        <title>Aestuariibaculum marinum sp. nov., a marine bacterium isolated from seawater in South Korea.</title>
        <authorList>
            <person name="Choi J."/>
            <person name="Lee D."/>
            <person name="Jang J.H."/>
            <person name="Cha S."/>
            <person name="Seo T."/>
        </authorList>
    </citation>
    <scope>NUCLEOTIDE SEQUENCE [LARGE SCALE GENOMIC DNA]</scope>
    <source>
        <strain evidence="3 4">IP7</strain>
    </source>
</reference>
<name>A0A8J6Q855_9FLAO</name>
<keyword evidence="1" id="KW-0732">Signal</keyword>